<evidence type="ECO:0000313" key="2">
    <source>
        <dbReference type="Ensembl" id="ENSCINP00000035998.1"/>
    </source>
</evidence>
<reference evidence="2" key="3">
    <citation type="submission" date="2025-08" db="UniProtKB">
        <authorList>
            <consortium name="Ensembl"/>
        </authorList>
    </citation>
    <scope>IDENTIFICATION</scope>
</reference>
<dbReference type="HOGENOM" id="CLU_2573195_0_0_1"/>
<dbReference type="EMBL" id="EAAA01001272">
    <property type="status" value="NOT_ANNOTATED_CDS"/>
    <property type="molecule type" value="Genomic_DNA"/>
</dbReference>
<name>H2Y263_CIOIN</name>
<dbReference type="Proteomes" id="UP000008144">
    <property type="component" value="Chromosome 14"/>
</dbReference>
<dbReference type="InParanoid" id="H2Y263"/>
<dbReference type="GeneTree" id="ENSGT00660000097123"/>
<keyword evidence="3" id="KW-1185">Reference proteome</keyword>
<dbReference type="AlphaFoldDB" id="H2Y263"/>
<evidence type="ECO:0000313" key="3">
    <source>
        <dbReference type="Proteomes" id="UP000008144"/>
    </source>
</evidence>
<reference evidence="2" key="4">
    <citation type="submission" date="2025-09" db="UniProtKB">
        <authorList>
            <consortium name="Ensembl"/>
        </authorList>
    </citation>
    <scope>IDENTIFICATION</scope>
</reference>
<sequence length="81" mass="9054">MVCRALKLNHAIQWSDDKKFKLHKFKLQLDVAMPKINPHSTSFPTLMVEKSNGRANGYHRGISTETNVTELNASGTADSQV</sequence>
<reference evidence="2" key="2">
    <citation type="journal article" date="2008" name="Genome Biol.">
        <title>Improved genome assembly and evidence-based global gene model set for the chordate Ciona intestinalis: new insight into intron and operon populations.</title>
        <authorList>
            <person name="Satou Y."/>
            <person name="Mineta K."/>
            <person name="Ogasawara M."/>
            <person name="Sasakura Y."/>
            <person name="Shoguchi E."/>
            <person name="Ueno K."/>
            <person name="Yamada L."/>
            <person name="Matsumoto J."/>
            <person name="Wasserscheid J."/>
            <person name="Dewar K."/>
            <person name="Wiley G.B."/>
            <person name="Macmil S.L."/>
            <person name="Roe B.A."/>
            <person name="Zeller R.W."/>
            <person name="Hastings K.E."/>
            <person name="Lemaire P."/>
            <person name="Lindquist E."/>
            <person name="Endo T."/>
            <person name="Hotta K."/>
            <person name="Inaba K."/>
        </authorList>
    </citation>
    <scope>NUCLEOTIDE SEQUENCE [LARGE SCALE GENOMIC DNA]</scope>
    <source>
        <strain evidence="2">wild type</strain>
    </source>
</reference>
<evidence type="ECO:0000256" key="1">
    <source>
        <dbReference type="SAM" id="MobiDB-lite"/>
    </source>
</evidence>
<accession>H2Y263</accession>
<reference evidence="3" key="1">
    <citation type="journal article" date="2002" name="Science">
        <title>The draft genome of Ciona intestinalis: insights into chordate and vertebrate origins.</title>
        <authorList>
            <person name="Dehal P."/>
            <person name="Satou Y."/>
            <person name="Campbell R.K."/>
            <person name="Chapman J."/>
            <person name="Degnan B."/>
            <person name="De Tomaso A."/>
            <person name="Davidson B."/>
            <person name="Di Gregorio A."/>
            <person name="Gelpke M."/>
            <person name="Goodstein D.M."/>
            <person name="Harafuji N."/>
            <person name="Hastings K.E."/>
            <person name="Ho I."/>
            <person name="Hotta K."/>
            <person name="Huang W."/>
            <person name="Kawashima T."/>
            <person name="Lemaire P."/>
            <person name="Martinez D."/>
            <person name="Meinertzhagen I.A."/>
            <person name="Necula S."/>
            <person name="Nonaka M."/>
            <person name="Putnam N."/>
            <person name="Rash S."/>
            <person name="Saiga H."/>
            <person name="Satake M."/>
            <person name="Terry A."/>
            <person name="Yamada L."/>
            <person name="Wang H.G."/>
            <person name="Awazu S."/>
            <person name="Azumi K."/>
            <person name="Boore J."/>
            <person name="Branno M."/>
            <person name="Chin-Bow S."/>
            <person name="DeSantis R."/>
            <person name="Doyle S."/>
            <person name="Francino P."/>
            <person name="Keys D.N."/>
            <person name="Haga S."/>
            <person name="Hayashi H."/>
            <person name="Hino K."/>
            <person name="Imai K.S."/>
            <person name="Inaba K."/>
            <person name="Kano S."/>
            <person name="Kobayashi K."/>
            <person name="Kobayashi M."/>
            <person name="Lee B.I."/>
            <person name="Makabe K.W."/>
            <person name="Manohar C."/>
            <person name="Matassi G."/>
            <person name="Medina M."/>
            <person name="Mochizuki Y."/>
            <person name="Mount S."/>
            <person name="Morishita T."/>
            <person name="Miura S."/>
            <person name="Nakayama A."/>
            <person name="Nishizaka S."/>
            <person name="Nomoto H."/>
            <person name="Ohta F."/>
            <person name="Oishi K."/>
            <person name="Rigoutsos I."/>
            <person name="Sano M."/>
            <person name="Sasaki A."/>
            <person name="Sasakura Y."/>
            <person name="Shoguchi E."/>
            <person name="Shin-i T."/>
            <person name="Spagnuolo A."/>
            <person name="Stainier D."/>
            <person name="Suzuki M.M."/>
            <person name="Tassy O."/>
            <person name="Takatori N."/>
            <person name="Tokuoka M."/>
            <person name="Yagi K."/>
            <person name="Yoshizaki F."/>
            <person name="Wada S."/>
            <person name="Zhang C."/>
            <person name="Hyatt P.D."/>
            <person name="Larimer F."/>
            <person name="Detter C."/>
            <person name="Doggett N."/>
            <person name="Glavina T."/>
            <person name="Hawkins T."/>
            <person name="Richardson P."/>
            <person name="Lucas S."/>
            <person name="Kohara Y."/>
            <person name="Levine M."/>
            <person name="Satoh N."/>
            <person name="Rokhsar D.S."/>
        </authorList>
    </citation>
    <scope>NUCLEOTIDE SEQUENCE [LARGE SCALE GENOMIC DNA]</scope>
</reference>
<proteinExistence type="predicted"/>
<dbReference type="Ensembl" id="ENSCINT00000033872.1">
    <property type="protein sequence ID" value="ENSCINP00000035998.1"/>
    <property type="gene ID" value="ENSCING00000019743.1"/>
</dbReference>
<feature type="region of interest" description="Disordered" evidence="1">
    <location>
        <begin position="57"/>
        <end position="81"/>
    </location>
</feature>
<organism evidence="2 3">
    <name type="scientific">Ciona intestinalis</name>
    <name type="common">Transparent sea squirt</name>
    <name type="synonym">Ascidia intestinalis</name>
    <dbReference type="NCBI Taxonomy" id="7719"/>
    <lineage>
        <taxon>Eukaryota</taxon>
        <taxon>Metazoa</taxon>
        <taxon>Chordata</taxon>
        <taxon>Tunicata</taxon>
        <taxon>Ascidiacea</taxon>
        <taxon>Phlebobranchia</taxon>
        <taxon>Cionidae</taxon>
        <taxon>Ciona</taxon>
    </lineage>
</organism>
<protein>
    <submittedName>
        <fullName evidence="2">Uncharacterized protein</fullName>
    </submittedName>
</protein>
<feature type="compositionally biased region" description="Polar residues" evidence="1">
    <location>
        <begin position="63"/>
        <end position="81"/>
    </location>
</feature>